<evidence type="ECO:0000256" key="1">
    <source>
        <dbReference type="PROSITE-ProRule" id="PRU00742"/>
    </source>
</evidence>
<dbReference type="eggNOG" id="KOG2964">
    <property type="taxonomic scope" value="Eukaryota"/>
</dbReference>
<dbReference type="GO" id="GO:0046872">
    <property type="term" value="F:metal ion binding"/>
    <property type="evidence" value="ECO:0007669"/>
    <property type="project" value="InterPro"/>
</dbReference>
<dbReference type="Gene3D" id="3.40.800.10">
    <property type="entry name" value="Ureohydrolase domain"/>
    <property type="match status" value="1"/>
</dbReference>
<comment type="similarity">
    <text evidence="1">Belongs to the arginase family.</text>
</comment>
<dbReference type="PROSITE" id="PS51409">
    <property type="entry name" value="ARGINASE_2"/>
    <property type="match status" value="1"/>
</dbReference>
<proteinExistence type="inferred from homology"/>
<sequence length="62" mass="6537">MLDMDAIEEMGVAGVVKDIRNRVGNHPIDCRIDVLDPAFAPGAGAPQAGGLSTREQFGMLRG</sequence>
<dbReference type="SUPFAM" id="SSF52768">
    <property type="entry name" value="Arginase/deacetylase"/>
    <property type="match status" value="1"/>
</dbReference>
<name>A0A024TWY8_9STRA</name>
<gene>
    <name evidence="2" type="ORF">H310_08891</name>
</gene>
<accession>A0A024TWY8</accession>
<organism evidence="2">
    <name type="scientific">Aphanomyces invadans</name>
    <dbReference type="NCBI Taxonomy" id="157072"/>
    <lineage>
        <taxon>Eukaryota</taxon>
        <taxon>Sar</taxon>
        <taxon>Stramenopiles</taxon>
        <taxon>Oomycota</taxon>
        <taxon>Saprolegniomycetes</taxon>
        <taxon>Saprolegniales</taxon>
        <taxon>Verrucalvaceae</taxon>
        <taxon>Aphanomyces</taxon>
    </lineage>
</organism>
<evidence type="ECO:0000313" key="2">
    <source>
        <dbReference type="EMBL" id="ETV98156.1"/>
    </source>
</evidence>
<dbReference type="OrthoDB" id="288726at2759"/>
<dbReference type="RefSeq" id="XP_008873031.1">
    <property type="nucleotide sequence ID" value="XM_008874809.1"/>
</dbReference>
<dbReference type="AlphaFoldDB" id="A0A024TWY8"/>
<dbReference type="InterPro" id="IPR023696">
    <property type="entry name" value="Ureohydrolase_dom_sf"/>
</dbReference>
<dbReference type="VEuPathDB" id="FungiDB:H310_08891"/>
<protein>
    <submittedName>
        <fullName evidence="2">Uncharacterized protein</fullName>
    </submittedName>
</protein>
<dbReference type="GeneID" id="20085941"/>
<dbReference type="Pfam" id="PF00491">
    <property type="entry name" value="Arginase"/>
    <property type="match status" value="1"/>
</dbReference>
<dbReference type="EMBL" id="KI913970">
    <property type="protein sequence ID" value="ETV98156.1"/>
    <property type="molecule type" value="Genomic_DNA"/>
</dbReference>
<reference evidence="2" key="1">
    <citation type="submission" date="2013-12" db="EMBL/GenBank/DDBJ databases">
        <title>The Genome Sequence of Aphanomyces invadans NJM9701.</title>
        <authorList>
            <consortium name="The Broad Institute Genomics Platform"/>
            <person name="Russ C."/>
            <person name="Tyler B."/>
            <person name="van West P."/>
            <person name="Dieguez-Uribeondo J."/>
            <person name="Young S.K."/>
            <person name="Zeng Q."/>
            <person name="Gargeya S."/>
            <person name="Fitzgerald M."/>
            <person name="Abouelleil A."/>
            <person name="Alvarado L."/>
            <person name="Chapman S.B."/>
            <person name="Gainer-Dewar J."/>
            <person name="Goldberg J."/>
            <person name="Griggs A."/>
            <person name="Gujja S."/>
            <person name="Hansen M."/>
            <person name="Howarth C."/>
            <person name="Imamovic A."/>
            <person name="Ireland A."/>
            <person name="Larimer J."/>
            <person name="McCowan C."/>
            <person name="Murphy C."/>
            <person name="Pearson M."/>
            <person name="Poon T.W."/>
            <person name="Priest M."/>
            <person name="Roberts A."/>
            <person name="Saif S."/>
            <person name="Shea T."/>
            <person name="Sykes S."/>
            <person name="Wortman J."/>
            <person name="Nusbaum C."/>
            <person name="Birren B."/>
        </authorList>
    </citation>
    <scope>NUCLEOTIDE SEQUENCE [LARGE SCALE GENOMIC DNA]</scope>
    <source>
        <strain evidence="2">NJM9701</strain>
    </source>
</reference>
<dbReference type="STRING" id="157072.A0A024TWY8"/>
<dbReference type="InterPro" id="IPR006035">
    <property type="entry name" value="Ureohydrolase"/>
</dbReference>